<dbReference type="HOGENOM" id="CLU_194471_1_0_9"/>
<dbReference type="STRING" id="573061.Clocel_1925"/>
<evidence type="ECO:0000313" key="2">
    <source>
        <dbReference type="EMBL" id="ADL51669.1"/>
    </source>
</evidence>
<dbReference type="OrthoDB" id="1926511at2"/>
<organism evidence="2 3">
    <name type="scientific">Clostridium cellulovorans (strain ATCC 35296 / DSM 3052 / OCM 3 / 743B)</name>
    <dbReference type="NCBI Taxonomy" id="573061"/>
    <lineage>
        <taxon>Bacteria</taxon>
        <taxon>Bacillati</taxon>
        <taxon>Bacillota</taxon>
        <taxon>Clostridia</taxon>
        <taxon>Eubacteriales</taxon>
        <taxon>Clostridiaceae</taxon>
        <taxon>Clostridium</taxon>
    </lineage>
</organism>
<keyword evidence="1" id="KW-1133">Transmembrane helix</keyword>
<dbReference type="InterPro" id="IPR025664">
    <property type="entry name" value="Spore_III_AC/AD"/>
</dbReference>
<dbReference type="AlphaFoldDB" id="D9SLF3"/>
<accession>D9SLF3</accession>
<evidence type="ECO:0000256" key="1">
    <source>
        <dbReference type="SAM" id="Phobius"/>
    </source>
</evidence>
<dbReference type="InterPro" id="IPR009570">
    <property type="entry name" value="Spore_III_AC"/>
</dbReference>
<keyword evidence="1" id="KW-0812">Transmembrane</keyword>
<dbReference type="RefSeq" id="WP_010077113.1">
    <property type="nucleotide sequence ID" value="NC_014393.1"/>
</dbReference>
<reference evidence="2 3" key="1">
    <citation type="submission" date="2010-08" db="EMBL/GenBank/DDBJ databases">
        <title>Complete sequence of Clostridium cellulovorans 743B.</title>
        <authorList>
            <consortium name="US DOE Joint Genome Institute"/>
            <person name="Lucas S."/>
            <person name="Copeland A."/>
            <person name="Lapidus A."/>
            <person name="Cheng J.-F."/>
            <person name="Bruce D."/>
            <person name="Goodwin L."/>
            <person name="Pitluck S."/>
            <person name="Chertkov O."/>
            <person name="Detter J.C."/>
            <person name="Han C."/>
            <person name="Tapia R."/>
            <person name="Land M."/>
            <person name="Hauser L."/>
            <person name="Chang Y.-J."/>
            <person name="Jeffries C."/>
            <person name="Kyrpides N."/>
            <person name="Ivanova N."/>
            <person name="Mikhailova N."/>
            <person name="Hemme C.L."/>
            <person name="Woyke T."/>
        </authorList>
    </citation>
    <scope>NUCLEOTIDE SEQUENCE [LARGE SCALE GENOMIC DNA]</scope>
    <source>
        <strain evidence="3">ATCC 35296 / DSM 3052 / OCM 3 / 743B</strain>
    </source>
</reference>
<keyword evidence="1" id="KW-0472">Membrane</keyword>
<dbReference type="Proteomes" id="UP000002730">
    <property type="component" value="Chromosome"/>
</dbReference>
<dbReference type="NCBIfam" id="TIGR02848">
    <property type="entry name" value="spore_III_AC"/>
    <property type="match status" value="1"/>
</dbReference>
<sequence>MLDVSLIFKIAGVAILLVVIDRVLEVSGKQQFATLANLVGLIIIMMMVVNLVSELFNSVKAMFQL</sequence>
<dbReference type="Pfam" id="PF06686">
    <property type="entry name" value="SpoIIIAC"/>
    <property type="match status" value="1"/>
</dbReference>
<dbReference type="eggNOG" id="ENOG5032ZY3">
    <property type="taxonomic scope" value="Bacteria"/>
</dbReference>
<evidence type="ECO:0000313" key="3">
    <source>
        <dbReference type="Proteomes" id="UP000002730"/>
    </source>
</evidence>
<gene>
    <name evidence="2" type="ordered locus">Clocel_1925</name>
</gene>
<proteinExistence type="predicted"/>
<feature type="transmembrane region" description="Helical" evidence="1">
    <location>
        <begin position="36"/>
        <end position="56"/>
    </location>
</feature>
<protein>
    <submittedName>
        <fullName evidence="2">Stage III sporulation protein AC</fullName>
    </submittedName>
</protein>
<name>D9SLF3_CLOC7</name>
<feature type="transmembrane region" description="Helical" evidence="1">
    <location>
        <begin position="6"/>
        <end position="24"/>
    </location>
</feature>
<keyword evidence="3" id="KW-1185">Reference proteome</keyword>
<dbReference type="EMBL" id="CP002160">
    <property type="protein sequence ID" value="ADL51669.1"/>
    <property type="molecule type" value="Genomic_DNA"/>
</dbReference>
<dbReference type="KEGG" id="ccb:Clocel_1925"/>